<proteinExistence type="inferred from homology"/>
<evidence type="ECO:0000256" key="2">
    <source>
        <dbReference type="SAM" id="MobiDB-lite"/>
    </source>
</evidence>
<keyword evidence="5" id="KW-1185">Reference proteome</keyword>
<accession>A0A923RT42</accession>
<dbReference type="InterPro" id="IPR050190">
    <property type="entry name" value="UPF0213_domain"/>
</dbReference>
<feature type="region of interest" description="Disordered" evidence="2">
    <location>
        <begin position="64"/>
        <end position="89"/>
    </location>
</feature>
<dbReference type="AlphaFoldDB" id="A0A923RT42"/>
<dbReference type="Proteomes" id="UP000606720">
    <property type="component" value="Unassembled WGS sequence"/>
</dbReference>
<dbReference type="PANTHER" id="PTHR34477">
    <property type="entry name" value="UPF0213 PROTEIN YHBQ"/>
    <property type="match status" value="1"/>
</dbReference>
<name>A0A923RT42_9FIRM</name>
<comment type="caution">
    <text evidence="4">The sequence shown here is derived from an EMBL/GenBank/DDBJ whole genome shotgun (WGS) entry which is preliminary data.</text>
</comment>
<evidence type="ECO:0000256" key="1">
    <source>
        <dbReference type="ARBA" id="ARBA00007435"/>
    </source>
</evidence>
<dbReference type="EMBL" id="JACOPH010000006">
    <property type="protein sequence ID" value="MBC5714278.1"/>
    <property type="molecule type" value="Genomic_DNA"/>
</dbReference>
<sequence>MSEQKDKNYTYIVECSDGTLYTGWTNDIEKRLKAHNEGKGAKYTRCRKPVKLVYLEESDTKQQAMSREAKIKQLSRQEKEKLIDSNRNR</sequence>
<reference evidence="4" key="1">
    <citation type="submission" date="2020-08" db="EMBL/GenBank/DDBJ databases">
        <title>Genome public.</title>
        <authorList>
            <person name="Liu C."/>
            <person name="Sun Q."/>
        </authorList>
    </citation>
    <scope>NUCLEOTIDE SEQUENCE</scope>
    <source>
        <strain evidence="4">BX1005</strain>
    </source>
</reference>
<gene>
    <name evidence="4" type="ORF">H8S17_08655</name>
</gene>
<dbReference type="InterPro" id="IPR035901">
    <property type="entry name" value="GIY-YIG_endonuc_sf"/>
</dbReference>
<evidence type="ECO:0000259" key="3">
    <source>
        <dbReference type="PROSITE" id="PS50164"/>
    </source>
</evidence>
<organism evidence="4 5">
    <name type="scientific">Roseburia zhanii</name>
    <dbReference type="NCBI Taxonomy" id="2763064"/>
    <lineage>
        <taxon>Bacteria</taxon>
        <taxon>Bacillati</taxon>
        <taxon>Bacillota</taxon>
        <taxon>Clostridia</taxon>
        <taxon>Lachnospirales</taxon>
        <taxon>Lachnospiraceae</taxon>
        <taxon>Roseburia</taxon>
    </lineage>
</organism>
<dbReference type="CDD" id="cd10456">
    <property type="entry name" value="GIY-YIG_UPF0213"/>
    <property type="match status" value="1"/>
</dbReference>
<evidence type="ECO:0000313" key="4">
    <source>
        <dbReference type="EMBL" id="MBC5714278.1"/>
    </source>
</evidence>
<dbReference type="RefSeq" id="WP_178051052.1">
    <property type="nucleotide sequence ID" value="NZ_JACOPH010000006.1"/>
</dbReference>
<protein>
    <submittedName>
        <fullName evidence="4">GIY-YIG nuclease family protein</fullName>
    </submittedName>
</protein>
<dbReference type="Pfam" id="PF01541">
    <property type="entry name" value="GIY-YIG"/>
    <property type="match status" value="1"/>
</dbReference>
<dbReference type="SUPFAM" id="SSF82771">
    <property type="entry name" value="GIY-YIG endonuclease"/>
    <property type="match status" value="1"/>
</dbReference>
<comment type="similarity">
    <text evidence="1">Belongs to the UPF0213 family.</text>
</comment>
<dbReference type="InterPro" id="IPR000305">
    <property type="entry name" value="GIY-YIG_endonuc"/>
</dbReference>
<dbReference type="PANTHER" id="PTHR34477:SF1">
    <property type="entry name" value="UPF0213 PROTEIN YHBQ"/>
    <property type="match status" value="1"/>
</dbReference>
<evidence type="ECO:0000313" key="5">
    <source>
        <dbReference type="Proteomes" id="UP000606720"/>
    </source>
</evidence>
<feature type="compositionally biased region" description="Basic and acidic residues" evidence="2">
    <location>
        <begin position="67"/>
        <end position="89"/>
    </location>
</feature>
<dbReference type="PROSITE" id="PS50164">
    <property type="entry name" value="GIY_YIG"/>
    <property type="match status" value="1"/>
</dbReference>
<dbReference type="Gene3D" id="3.40.1440.10">
    <property type="entry name" value="GIY-YIG endonuclease"/>
    <property type="match status" value="1"/>
</dbReference>
<feature type="domain" description="GIY-YIG" evidence="3">
    <location>
        <begin position="6"/>
        <end position="81"/>
    </location>
</feature>